<comment type="caution">
    <text evidence="7">The sequence shown here is derived from an EMBL/GenBank/DDBJ whole genome shotgun (WGS) entry which is preliminary data.</text>
</comment>
<dbReference type="GO" id="GO:0005829">
    <property type="term" value="C:cytosol"/>
    <property type="evidence" value="ECO:0007669"/>
    <property type="project" value="TreeGrafter"/>
</dbReference>
<dbReference type="GO" id="GO:0009086">
    <property type="term" value="P:methionine biosynthetic process"/>
    <property type="evidence" value="ECO:0007669"/>
    <property type="project" value="TreeGrafter"/>
</dbReference>
<dbReference type="GO" id="GO:0004489">
    <property type="term" value="F:methylenetetrahydrofolate reductase [NAD(P)H] activity"/>
    <property type="evidence" value="ECO:0007669"/>
    <property type="project" value="InterPro"/>
</dbReference>
<evidence type="ECO:0000256" key="6">
    <source>
        <dbReference type="ARBA" id="ARBA00023002"/>
    </source>
</evidence>
<dbReference type="AlphaFoldDB" id="A0A836CIM9"/>
<comment type="pathway">
    <text evidence="2">One-carbon metabolism; tetrahydrofolate interconversion.</text>
</comment>
<keyword evidence="5" id="KW-0274">FAD</keyword>
<evidence type="ECO:0000256" key="4">
    <source>
        <dbReference type="ARBA" id="ARBA00022630"/>
    </source>
</evidence>
<dbReference type="EMBL" id="JAFCMP010000107">
    <property type="protein sequence ID" value="KAG5186668.1"/>
    <property type="molecule type" value="Genomic_DNA"/>
</dbReference>
<keyword evidence="4" id="KW-0285">Flavoprotein</keyword>
<keyword evidence="8" id="KW-1185">Reference proteome</keyword>
<evidence type="ECO:0000256" key="3">
    <source>
        <dbReference type="ARBA" id="ARBA00006743"/>
    </source>
</evidence>
<dbReference type="Proteomes" id="UP000664859">
    <property type="component" value="Unassembled WGS sequence"/>
</dbReference>
<dbReference type="NCBIfam" id="TIGR00677">
    <property type="entry name" value="fadh2_euk"/>
    <property type="match status" value="1"/>
</dbReference>
<dbReference type="InterPro" id="IPR003171">
    <property type="entry name" value="Mehydrof_redctse-like"/>
</dbReference>
<dbReference type="PANTHER" id="PTHR45754:SF3">
    <property type="entry name" value="METHYLENETETRAHYDROFOLATE REDUCTASE (NADPH)"/>
    <property type="match status" value="1"/>
</dbReference>
<dbReference type="SUPFAM" id="SSF51730">
    <property type="entry name" value="FAD-linked oxidoreductase"/>
    <property type="match status" value="1"/>
</dbReference>
<dbReference type="GO" id="GO:0035999">
    <property type="term" value="P:tetrahydrofolate interconversion"/>
    <property type="evidence" value="ECO:0007669"/>
    <property type="project" value="UniProtKB-UniPathway"/>
</dbReference>
<proteinExistence type="inferred from homology"/>
<evidence type="ECO:0000313" key="8">
    <source>
        <dbReference type="Proteomes" id="UP000664859"/>
    </source>
</evidence>
<dbReference type="CDD" id="cd00537">
    <property type="entry name" value="MTHFR"/>
    <property type="match status" value="1"/>
</dbReference>
<dbReference type="PANTHER" id="PTHR45754">
    <property type="entry name" value="METHYLENETETRAHYDROFOLATE REDUCTASE"/>
    <property type="match status" value="1"/>
</dbReference>
<protein>
    <submittedName>
        <fullName evidence="7">Methylenetetrahydrofolate reductase</fullName>
    </submittedName>
</protein>
<dbReference type="OrthoDB" id="16284at2759"/>
<dbReference type="Gene3D" id="3.20.20.220">
    <property type="match status" value="1"/>
</dbReference>
<name>A0A836CIM9_9STRA</name>
<evidence type="ECO:0000256" key="2">
    <source>
        <dbReference type="ARBA" id="ARBA00004777"/>
    </source>
</evidence>
<reference evidence="7" key="1">
    <citation type="submission" date="2021-02" db="EMBL/GenBank/DDBJ databases">
        <title>First Annotated Genome of the Yellow-green Alga Tribonema minus.</title>
        <authorList>
            <person name="Mahan K.M."/>
        </authorList>
    </citation>
    <scope>NUCLEOTIDE SEQUENCE</scope>
    <source>
        <strain evidence="7">UTEX B ZZ1240</strain>
    </source>
</reference>
<dbReference type="Pfam" id="PF02219">
    <property type="entry name" value="MTHFR"/>
    <property type="match status" value="1"/>
</dbReference>
<comment type="similarity">
    <text evidence="3">Belongs to the methylenetetrahydrofolate reductase family.</text>
</comment>
<evidence type="ECO:0000256" key="5">
    <source>
        <dbReference type="ARBA" id="ARBA00022827"/>
    </source>
</evidence>
<evidence type="ECO:0000313" key="7">
    <source>
        <dbReference type="EMBL" id="KAG5186668.1"/>
    </source>
</evidence>
<keyword evidence="6" id="KW-0560">Oxidoreductase</keyword>
<sequence>MDTQEAPAESLPGSKISDLIAAAQELRKPFVSLEFFPPRTVAGVVNLRERIQRLKRVAPFFIDFTWGAGGNTADLTLDLVLEAKLEHGLEPNMHLTCTNMPVLKIDNALQACREHGVRNIVALRGDPPAGENQWLASEGGFKCALDLVHYIRQQHGDFFCVSVAGYPEGHPDRIRQRKGGLDALSEAERARCSVSPGTGEVYVCSDKDFEVELAYLKAKCEAGADVIITQMFFDASVYGRFVAECRRVGITQPIVPGIMPINAYGGFQRMTSFCRTRVPPNLLARIEVNKDNEAAIKEIGLDYGEQMCRELLQLGAPGLHFYTLNLEKVTVGILRRMGLAGDYDEPPTEDTAQMLDMIKSG</sequence>
<dbReference type="InterPro" id="IPR004621">
    <property type="entry name" value="Fadh2_euk"/>
</dbReference>
<organism evidence="7 8">
    <name type="scientific">Tribonema minus</name>
    <dbReference type="NCBI Taxonomy" id="303371"/>
    <lineage>
        <taxon>Eukaryota</taxon>
        <taxon>Sar</taxon>
        <taxon>Stramenopiles</taxon>
        <taxon>Ochrophyta</taxon>
        <taxon>PX clade</taxon>
        <taxon>Xanthophyceae</taxon>
        <taxon>Tribonematales</taxon>
        <taxon>Tribonemataceae</taxon>
        <taxon>Tribonema</taxon>
    </lineage>
</organism>
<dbReference type="InterPro" id="IPR029041">
    <property type="entry name" value="FAD-linked_oxidoreductase-like"/>
</dbReference>
<gene>
    <name evidence="7" type="ORF">JKP88DRAFT_309165</name>
</gene>
<comment type="cofactor">
    <cofactor evidence="1">
        <name>FAD</name>
        <dbReference type="ChEBI" id="CHEBI:57692"/>
    </cofactor>
</comment>
<accession>A0A836CIM9</accession>
<dbReference type="UniPathway" id="UPA00193"/>
<dbReference type="GO" id="GO:0071949">
    <property type="term" value="F:FAD binding"/>
    <property type="evidence" value="ECO:0007669"/>
    <property type="project" value="TreeGrafter"/>
</dbReference>
<evidence type="ECO:0000256" key="1">
    <source>
        <dbReference type="ARBA" id="ARBA00001974"/>
    </source>
</evidence>